<reference evidence="1 2" key="2">
    <citation type="journal article" date="2022" name="Mol. Ecol. Resour.">
        <title>The genomes of chicory, endive, great burdock and yacon provide insights into Asteraceae paleo-polyploidization history and plant inulin production.</title>
        <authorList>
            <person name="Fan W."/>
            <person name="Wang S."/>
            <person name="Wang H."/>
            <person name="Wang A."/>
            <person name="Jiang F."/>
            <person name="Liu H."/>
            <person name="Zhao H."/>
            <person name="Xu D."/>
            <person name="Zhang Y."/>
        </authorList>
    </citation>
    <scope>NUCLEOTIDE SEQUENCE [LARGE SCALE GENOMIC DNA]</scope>
    <source>
        <strain evidence="2">cv. Yunnan</strain>
        <tissue evidence="1">Leaves</tissue>
    </source>
</reference>
<sequence>MAPARSPLQANTRKAKILAMHGRALDCTGMQSTLFLHVGNLDSFRRYREAKPQMHNRALGCMPVHWALLHPV</sequence>
<keyword evidence="2" id="KW-1185">Reference proteome</keyword>
<proteinExistence type="predicted"/>
<name>A0ACB9FX50_9ASTR</name>
<organism evidence="1 2">
    <name type="scientific">Smallanthus sonchifolius</name>
    <dbReference type="NCBI Taxonomy" id="185202"/>
    <lineage>
        <taxon>Eukaryota</taxon>
        <taxon>Viridiplantae</taxon>
        <taxon>Streptophyta</taxon>
        <taxon>Embryophyta</taxon>
        <taxon>Tracheophyta</taxon>
        <taxon>Spermatophyta</taxon>
        <taxon>Magnoliopsida</taxon>
        <taxon>eudicotyledons</taxon>
        <taxon>Gunneridae</taxon>
        <taxon>Pentapetalae</taxon>
        <taxon>asterids</taxon>
        <taxon>campanulids</taxon>
        <taxon>Asterales</taxon>
        <taxon>Asteraceae</taxon>
        <taxon>Asteroideae</taxon>
        <taxon>Heliantheae alliance</taxon>
        <taxon>Millerieae</taxon>
        <taxon>Smallanthus</taxon>
    </lineage>
</organism>
<reference evidence="2" key="1">
    <citation type="journal article" date="2022" name="Mol. Ecol. Resour.">
        <title>The genomes of chicory, endive, great burdock and yacon provide insights into Asteraceae palaeo-polyploidization history and plant inulin production.</title>
        <authorList>
            <person name="Fan W."/>
            <person name="Wang S."/>
            <person name="Wang H."/>
            <person name="Wang A."/>
            <person name="Jiang F."/>
            <person name="Liu H."/>
            <person name="Zhao H."/>
            <person name="Xu D."/>
            <person name="Zhang Y."/>
        </authorList>
    </citation>
    <scope>NUCLEOTIDE SEQUENCE [LARGE SCALE GENOMIC DNA]</scope>
    <source>
        <strain evidence="2">cv. Yunnan</strain>
    </source>
</reference>
<evidence type="ECO:0000313" key="2">
    <source>
        <dbReference type="Proteomes" id="UP001056120"/>
    </source>
</evidence>
<accession>A0ACB9FX50</accession>
<evidence type="ECO:0000313" key="1">
    <source>
        <dbReference type="EMBL" id="KAI3775793.1"/>
    </source>
</evidence>
<protein>
    <submittedName>
        <fullName evidence="1">Uncharacterized protein</fullName>
    </submittedName>
</protein>
<comment type="caution">
    <text evidence="1">The sequence shown here is derived from an EMBL/GenBank/DDBJ whole genome shotgun (WGS) entry which is preliminary data.</text>
</comment>
<dbReference type="Proteomes" id="UP001056120">
    <property type="component" value="Linkage Group LG15"/>
</dbReference>
<gene>
    <name evidence="1" type="ORF">L1987_45547</name>
</gene>
<dbReference type="EMBL" id="CM042032">
    <property type="protein sequence ID" value="KAI3775793.1"/>
    <property type="molecule type" value="Genomic_DNA"/>
</dbReference>